<evidence type="ECO:0000256" key="2">
    <source>
        <dbReference type="SAM" id="Phobius"/>
    </source>
</evidence>
<dbReference type="SUPFAM" id="SSF49265">
    <property type="entry name" value="Fibronectin type III"/>
    <property type="match status" value="1"/>
</dbReference>
<organism evidence="3 4">
    <name type="scientific">Cherax quadricarinatus</name>
    <name type="common">Australian red claw crayfish</name>
    <dbReference type="NCBI Taxonomy" id="27406"/>
    <lineage>
        <taxon>Eukaryota</taxon>
        <taxon>Metazoa</taxon>
        <taxon>Ecdysozoa</taxon>
        <taxon>Arthropoda</taxon>
        <taxon>Crustacea</taxon>
        <taxon>Multicrustacea</taxon>
        <taxon>Malacostraca</taxon>
        <taxon>Eumalacostraca</taxon>
        <taxon>Eucarida</taxon>
        <taxon>Decapoda</taxon>
        <taxon>Pleocyemata</taxon>
        <taxon>Astacidea</taxon>
        <taxon>Parastacoidea</taxon>
        <taxon>Parastacidae</taxon>
        <taxon>Cherax</taxon>
    </lineage>
</organism>
<evidence type="ECO:0000256" key="1">
    <source>
        <dbReference type="SAM" id="MobiDB-lite"/>
    </source>
</evidence>
<keyword evidence="2" id="KW-1133">Transmembrane helix</keyword>
<gene>
    <name evidence="3" type="ORF">OTU49_000841</name>
</gene>
<reference evidence="3 4" key="1">
    <citation type="journal article" date="2024" name="BMC Genomics">
        <title>Genome assembly of redclaw crayfish (Cherax quadricarinatus) provides insights into its immune adaptation and hypoxia tolerance.</title>
        <authorList>
            <person name="Liu Z."/>
            <person name="Zheng J."/>
            <person name="Li H."/>
            <person name="Fang K."/>
            <person name="Wang S."/>
            <person name="He J."/>
            <person name="Zhou D."/>
            <person name="Weng S."/>
            <person name="Chi M."/>
            <person name="Gu Z."/>
            <person name="He J."/>
            <person name="Li F."/>
            <person name="Wang M."/>
        </authorList>
    </citation>
    <scope>NUCLEOTIDE SEQUENCE [LARGE SCALE GENOMIC DNA]</scope>
    <source>
        <strain evidence="3">ZL_2023a</strain>
    </source>
</reference>
<feature type="non-terminal residue" evidence="3">
    <location>
        <position position="186"/>
    </location>
</feature>
<dbReference type="EMBL" id="JARKIK010000002">
    <property type="protein sequence ID" value="KAK8753642.1"/>
    <property type="molecule type" value="Genomic_DNA"/>
</dbReference>
<evidence type="ECO:0000313" key="4">
    <source>
        <dbReference type="Proteomes" id="UP001445076"/>
    </source>
</evidence>
<keyword evidence="2" id="KW-0472">Membrane</keyword>
<feature type="compositionally biased region" description="Acidic residues" evidence="1">
    <location>
        <begin position="159"/>
        <end position="169"/>
    </location>
</feature>
<proteinExistence type="predicted"/>
<protein>
    <recommendedName>
        <fullName evidence="5">Fibronectin type-III domain-containing protein</fullName>
    </recommendedName>
</protein>
<sequence length="186" mass="19837">MVGLSPAPRPTRRYRSTPSLPAPSSAYNVRDAATQELVANVSSATPTFVVGGLAPGRDYLLLVTAVNLKGSSSPYVIQDFALKVAENKINNSSSTESSPLLAVFVGVVSGFVFILTVLAVATRSRCRRQREDLDEDADNNKLRGGEEVPASPSTKASLDEAEDADDELNTPESRDGPLKPQEFTAQ</sequence>
<feature type="region of interest" description="Disordered" evidence="1">
    <location>
        <begin position="1"/>
        <end position="25"/>
    </location>
</feature>
<keyword evidence="4" id="KW-1185">Reference proteome</keyword>
<feature type="region of interest" description="Disordered" evidence="1">
    <location>
        <begin position="128"/>
        <end position="186"/>
    </location>
</feature>
<dbReference type="Proteomes" id="UP001445076">
    <property type="component" value="Unassembled WGS sequence"/>
</dbReference>
<dbReference type="InterPro" id="IPR003961">
    <property type="entry name" value="FN3_dom"/>
</dbReference>
<dbReference type="Gene3D" id="2.60.40.10">
    <property type="entry name" value="Immunoglobulins"/>
    <property type="match status" value="1"/>
</dbReference>
<name>A0AAW0YPT0_CHEQU</name>
<accession>A0AAW0YPT0</accession>
<evidence type="ECO:0008006" key="5">
    <source>
        <dbReference type="Google" id="ProtNLM"/>
    </source>
</evidence>
<dbReference type="CDD" id="cd00063">
    <property type="entry name" value="FN3"/>
    <property type="match status" value="1"/>
</dbReference>
<dbReference type="InterPro" id="IPR013783">
    <property type="entry name" value="Ig-like_fold"/>
</dbReference>
<dbReference type="InterPro" id="IPR036116">
    <property type="entry name" value="FN3_sf"/>
</dbReference>
<dbReference type="AlphaFoldDB" id="A0AAW0YPT0"/>
<feature type="transmembrane region" description="Helical" evidence="2">
    <location>
        <begin position="100"/>
        <end position="121"/>
    </location>
</feature>
<comment type="caution">
    <text evidence="3">The sequence shown here is derived from an EMBL/GenBank/DDBJ whole genome shotgun (WGS) entry which is preliminary data.</text>
</comment>
<keyword evidence="2" id="KW-0812">Transmembrane</keyword>
<evidence type="ECO:0000313" key="3">
    <source>
        <dbReference type="EMBL" id="KAK8753642.1"/>
    </source>
</evidence>